<evidence type="ECO:0000313" key="2">
    <source>
        <dbReference type="EMBL" id="KAG6405839.1"/>
    </source>
</evidence>
<keyword evidence="3" id="KW-1185">Reference proteome</keyword>
<dbReference type="Proteomes" id="UP000298416">
    <property type="component" value="Unassembled WGS sequence"/>
</dbReference>
<proteinExistence type="predicted"/>
<evidence type="ECO:0000313" key="3">
    <source>
        <dbReference type="Proteomes" id="UP000298416"/>
    </source>
</evidence>
<sequence>MLSFHAFPICVVSHYGFEKNSGASPPPSSYLLLQHDFSFTYGQPSVLTAYTPPPHCPSPSSAKIVLEWTATCKGRQFDRIFGVWIGGAEGLYSFTAEPSAAGIIWTVKKDVTRYSSLLSTNQTLAVYLGNLVDSTYIGVYHVNILREFDPFTDDDGNRSASESLRTQLQIAQR</sequence>
<organism evidence="2">
    <name type="scientific">Salvia splendens</name>
    <name type="common">Scarlet sage</name>
    <dbReference type="NCBI Taxonomy" id="180675"/>
    <lineage>
        <taxon>Eukaryota</taxon>
        <taxon>Viridiplantae</taxon>
        <taxon>Streptophyta</taxon>
        <taxon>Embryophyta</taxon>
        <taxon>Tracheophyta</taxon>
        <taxon>Spermatophyta</taxon>
        <taxon>Magnoliopsida</taxon>
        <taxon>eudicotyledons</taxon>
        <taxon>Gunneridae</taxon>
        <taxon>Pentapetalae</taxon>
        <taxon>asterids</taxon>
        <taxon>lamiids</taxon>
        <taxon>Lamiales</taxon>
        <taxon>Lamiaceae</taxon>
        <taxon>Nepetoideae</taxon>
        <taxon>Mentheae</taxon>
        <taxon>Salviinae</taxon>
        <taxon>Salvia</taxon>
        <taxon>Salvia subgen. Calosphace</taxon>
        <taxon>core Calosphace</taxon>
    </lineage>
</organism>
<reference evidence="2" key="1">
    <citation type="submission" date="2018-01" db="EMBL/GenBank/DDBJ databases">
        <authorList>
            <person name="Mao J.F."/>
        </authorList>
    </citation>
    <scope>NUCLEOTIDE SEQUENCE</scope>
    <source>
        <strain evidence="2">Huo1</strain>
        <tissue evidence="2">Leaf</tissue>
    </source>
</reference>
<dbReference type="AlphaFoldDB" id="A0A8X8ZJ42"/>
<reference evidence="2" key="2">
    <citation type="submission" date="2020-08" db="EMBL/GenBank/DDBJ databases">
        <title>Plant Genome Project.</title>
        <authorList>
            <person name="Zhang R.-G."/>
        </authorList>
    </citation>
    <scope>NUCLEOTIDE SEQUENCE</scope>
    <source>
        <strain evidence="2">Huo1</strain>
        <tissue evidence="2">Leaf</tissue>
    </source>
</reference>
<accession>A0A8X8ZJ42</accession>
<gene>
    <name evidence="2" type="ORF">SASPL_133433</name>
</gene>
<comment type="caution">
    <text evidence="2">The sequence shown here is derived from an EMBL/GenBank/DDBJ whole genome shotgun (WGS) entry which is preliminary data.</text>
</comment>
<dbReference type="InterPro" id="IPR056948">
    <property type="entry name" value="PNGaseA_N"/>
</dbReference>
<protein>
    <recommendedName>
        <fullName evidence="1">Peptide N-acetyl-beta-D-glucosaminyl asparaginase amidase A N-terminal domain-containing protein</fullName>
    </recommendedName>
</protein>
<dbReference type="PANTHER" id="PTHR31104">
    <property type="entry name" value="PEPTIDE-N4-(N-ACETYL-BETA-GLUCOSAMINYL)ASPARAGINE AMIDASE A PROTEIN"/>
    <property type="match status" value="1"/>
</dbReference>
<name>A0A8X8ZJ42_SALSN</name>
<dbReference type="EMBL" id="PNBA02000012">
    <property type="protein sequence ID" value="KAG6405839.1"/>
    <property type="molecule type" value="Genomic_DNA"/>
</dbReference>
<evidence type="ECO:0000259" key="1">
    <source>
        <dbReference type="Pfam" id="PF12222"/>
    </source>
</evidence>
<dbReference type="Pfam" id="PF12222">
    <property type="entry name" value="PNGaseA"/>
    <property type="match status" value="1"/>
</dbReference>
<dbReference type="InterPro" id="IPR021102">
    <property type="entry name" value="PNGase_A"/>
</dbReference>
<feature type="domain" description="Peptide N-acetyl-beta-D-glucosaminyl asparaginase amidase A N-terminal" evidence="1">
    <location>
        <begin position="26"/>
        <end position="148"/>
    </location>
</feature>